<dbReference type="OrthoDB" id="9811798at2"/>
<organism evidence="8 9">
    <name type="scientific">Caenispirillum salinarum AK4</name>
    <dbReference type="NCBI Taxonomy" id="1238182"/>
    <lineage>
        <taxon>Bacteria</taxon>
        <taxon>Pseudomonadati</taxon>
        <taxon>Pseudomonadota</taxon>
        <taxon>Alphaproteobacteria</taxon>
        <taxon>Rhodospirillales</taxon>
        <taxon>Novispirillaceae</taxon>
        <taxon>Caenispirillum</taxon>
    </lineage>
</organism>
<keyword evidence="2 5" id="KW-0812">Transmembrane</keyword>
<feature type="transmembrane region" description="Helical" evidence="6">
    <location>
        <begin position="124"/>
        <end position="141"/>
    </location>
</feature>
<accession>K9GKX7</accession>
<dbReference type="PATRIC" id="fig|1238182.3.peg.4216"/>
<comment type="subcellular location">
    <subcellularLocation>
        <location evidence="1">Endomembrane system</location>
        <topology evidence="1">Multi-pass membrane protein</topology>
    </subcellularLocation>
    <subcellularLocation>
        <location evidence="5">Membrane</location>
        <topology evidence="5">Multi-pass membrane protein</topology>
    </subcellularLocation>
</comment>
<dbReference type="AlphaFoldDB" id="K9GKX7"/>
<dbReference type="GO" id="GO:0042773">
    <property type="term" value="P:ATP synthesis coupled electron transport"/>
    <property type="evidence" value="ECO:0007669"/>
    <property type="project" value="InterPro"/>
</dbReference>
<feature type="transmembrane region" description="Helical" evidence="6">
    <location>
        <begin position="458"/>
        <end position="479"/>
    </location>
</feature>
<evidence type="ECO:0000256" key="1">
    <source>
        <dbReference type="ARBA" id="ARBA00004127"/>
    </source>
</evidence>
<keyword evidence="8" id="KW-0830">Ubiquinone</keyword>
<dbReference type="InterPro" id="IPR003945">
    <property type="entry name" value="NU5C-like"/>
</dbReference>
<evidence type="ECO:0000256" key="3">
    <source>
        <dbReference type="ARBA" id="ARBA00022989"/>
    </source>
</evidence>
<feature type="transmembrane region" description="Helical" evidence="6">
    <location>
        <begin position="153"/>
        <end position="176"/>
    </location>
</feature>
<feature type="transmembrane region" description="Helical" evidence="6">
    <location>
        <begin position="6"/>
        <end position="22"/>
    </location>
</feature>
<gene>
    <name evidence="8" type="ORF">C882_2262</name>
</gene>
<keyword evidence="9" id="KW-1185">Reference proteome</keyword>
<dbReference type="GO" id="GO:0008137">
    <property type="term" value="F:NADH dehydrogenase (ubiquinone) activity"/>
    <property type="evidence" value="ECO:0007669"/>
    <property type="project" value="InterPro"/>
</dbReference>
<dbReference type="Proteomes" id="UP000009881">
    <property type="component" value="Unassembled WGS sequence"/>
</dbReference>
<evidence type="ECO:0000313" key="8">
    <source>
        <dbReference type="EMBL" id="EKV26635.1"/>
    </source>
</evidence>
<dbReference type="InterPro" id="IPR001750">
    <property type="entry name" value="ND/Mrp_TM"/>
</dbReference>
<evidence type="ECO:0000256" key="5">
    <source>
        <dbReference type="RuleBase" id="RU000320"/>
    </source>
</evidence>
<proteinExistence type="predicted"/>
<dbReference type="Pfam" id="PF00361">
    <property type="entry name" value="Proton_antipo_M"/>
    <property type="match status" value="1"/>
</dbReference>
<dbReference type="GO" id="GO:0015990">
    <property type="term" value="P:electron transport coupled proton transport"/>
    <property type="evidence" value="ECO:0007669"/>
    <property type="project" value="TreeGrafter"/>
</dbReference>
<dbReference type="GO" id="GO:0016020">
    <property type="term" value="C:membrane"/>
    <property type="evidence" value="ECO:0007669"/>
    <property type="project" value="UniProtKB-SubCell"/>
</dbReference>
<evidence type="ECO:0000256" key="4">
    <source>
        <dbReference type="ARBA" id="ARBA00023136"/>
    </source>
</evidence>
<dbReference type="eggNOG" id="COG1009">
    <property type="taxonomic scope" value="Bacteria"/>
</dbReference>
<evidence type="ECO:0000259" key="7">
    <source>
        <dbReference type="Pfam" id="PF00361"/>
    </source>
</evidence>
<dbReference type="GO" id="GO:0003954">
    <property type="term" value="F:NADH dehydrogenase activity"/>
    <property type="evidence" value="ECO:0007669"/>
    <property type="project" value="TreeGrafter"/>
</dbReference>
<feature type="transmembrane region" description="Helical" evidence="6">
    <location>
        <begin position="29"/>
        <end position="51"/>
    </location>
</feature>
<feature type="transmembrane region" description="Helical" evidence="6">
    <location>
        <begin position="429"/>
        <end position="446"/>
    </location>
</feature>
<dbReference type="RefSeq" id="WP_009542657.1">
    <property type="nucleotide sequence ID" value="NZ_ANHY01000026.1"/>
</dbReference>
<dbReference type="Gene3D" id="1.20.5.2700">
    <property type="match status" value="1"/>
</dbReference>
<dbReference type="PRINTS" id="PR01434">
    <property type="entry name" value="NADHDHGNASE5"/>
</dbReference>
<dbReference type="GO" id="GO:0012505">
    <property type="term" value="C:endomembrane system"/>
    <property type="evidence" value="ECO:0007669"/>
    <property type="project" value="UniProtKB-SubCell"/>
</dbReference>
<evidence type="ECO:0000313" key="9">
    <source>
        <dbReference type="Proteomes" id="UP000009881"/>
    </source>
</evidence>
<feature type="transmembrane region" description="Helical" evidence="6">
    <location>
        <begin position="227"/>
        <end position="245"/>
    </location>
</feature>
<feature type="transmembrane region" description="Helical" evidence="6">
    <location>
        <begin position="63"/>
        <end position="89"/>
    </location>
</feature>
<dbReference type="PANTHER" id="PTHR42829:SF2">
    <property type="entry name" value="NADH-UBIQUINONE OXIDOREDUCTASE CHAIN 5"/>
    <property type="match status" value="1"/>
</dbReference>
<comment type="caution">
    <text evidence="8">The sequence shown here is derived from an EMBL/GenBank/DDBJ whole genome shotgun (WGS) entry which is preliminary data.</text>
</comment>
<feature type="transmembrane region" description="Helical" evidence="6">
    <location>
        <begin position="101"/>
        <end position="118"/>
    </location>
</feature>
<feature type="transmembrane region" description="Helical" evidence="6">
    <location>
        <begin position="387"/>
        <end position="408"/>
    </location>
</feature>
<feature type="domain" description="NADH:quinone oxidoreductase/Mrp antiporter transmembrane" evidence="7">
    <location>
        <begin position="118"/>
        <end position="390"/>
    </location>
</feature>
<feature type="transmembrane region" description="Helical" evidence="6">
    <location>
        <begin position="347"/>
        <end position="367"/>
    </location>
</feature>
<dbReference type="PANTHER" id="PTHR42829">
    <property type="entry name" value="NADH-UBIQUINONE OXIDOREDUCTASE CHAIN 5"/>
    <property type="match status" value="1"/>
</dbReference>
<name>K9GKX7_9PROT</name>
<protein>
    <submittedName>
        <fullName evidence="8">NADH-ubiquinone oxidoreductase chain L</fullName>
    </submittedName>
</protein>
<keyword evidence="3 6" id="KW-1133">Transmembrane helix</keyword>
<evidence type="ECO:0000256" key="6">
    <source>
        <dbReference type="SAM" id="Phobius"/>
    </source>
</evidence>
<dbReference type="STRING" id="1238182.C882_2262"/>
<sequence length="627" mass="64237">MLWTLALLPALIGAGVIFAGAGRSRVVLGLLGGGTMAATLALAVAAVSGGWTGVLPWNEALRLTAALTPLSAAVALLVPVIALPILVYASAHEHRPGLSQLIGLLLVFVGGMELLVIADDLLTLLIGWELVGACSWALIGHDWRVRDNPRSGLYAFVVTRFGDLGLFAAAMALYAGTGGFGYDRLADLEGPLLHVAAFGVLLSAAAKSGQVPFAPWLFRAMAGPTSVSALLHAATMVAAGAYLLARLQPELSAAAGWSGTVIGIGLATALTGGVVACLQPHAKKLLAASTSAHYGLMFVAVGAGYPAVAVLHLIAHAAFKALLFLAAGSAGEQAETFALHRLGMGRVLPVMAVLSAVGALALAGVPPLGAAFTKEAVVTAAGHLSPWLAGGVMVAGGLSAAYAARFHLLAYGRSREAPEAPPQPWTERAAAGALALLTLGLSVLWLPGLRPDTPHAPLWEVVVSVLLIGLGLLVGTVLARRYPKAGTTGAPAEAAEWLGLPALLRHGIARPFERLSAFAGTVDDRVIDALPRLVARLGRWLAGFIGRGDRRVVDAGVRATARFGEWLAGVGDRIGEAVSDGLPEGTARLVAFSGADARRLQTGMSHHYYALLAGGAVLVIVTIIALS</sequence>
<evidence type="ECO:0000256" key="2">
    <source>
        <dbReference type="ARBA" id="ARBA00022692"/>
    </source>
</evidence>
<feature type="transmembrane region" description="Helical" evidence="6">
    <location>
        <begin position="257"/>
        <end position="278"/>
    </location>
</feature>
<dbReference type="EMBL" id="ANHY01000026">
    <property type="protein sequence ID" value="EKV26635.1"/>
    <property type="molecule type" value="Genomic_DNA"/>
</dbReference>
<feature type="transmembrane region" description="Helical" evidence="6">
    <location>
        <begin position="608"/>
        <end position="626"/>
    </location>
</feature>
<keyword evidence="4 6" id="KW-0472">Membrane</keyword>
<reference evidence="8 9" key="1">
    <citation type="journal article" date="2013" name="Genome Announc.">
        <title>Draft Genome Sequence of an Alphaproteobacterium, Caenispirillum salinarum AK4(T), Isolated from a Solar Saltern.</title>
        <authorList>
            <person name="Khatri I."/>
            <person name="Singh A."/>
            <person name="Korpole S."/>
            <person name="Pinnaka A.K."/>
            <person name="Subramanian S."/>
        </authorList>
    </citation>
    <scope>NUCLEOTIDE SEQUENCE [LARGE SCALE GENOMIC DNA]</scope>
    <source>
        <strain evidence="8 9">AK4</strain>
    </source>
</reference>